<dbReference type="SUPFAM" id="SSF53474">
    <property type="entry name" value="alpha/beta-Hydrolases"/>
    <property type="match status" value="1"/>
</dbReference>
<proteinExistence type="predicted"/>
<organism evidence="2 3">
    <name type="scientific">Candidatus Nealsonbacteria bacterium CG_4_9_14_3_um_filter_37_13</name>
    <dbReference type="NCBI Taxonomy" id="1974695"/>
    <lineage>
        <taxon>Bacteria</taxon>
        <taxon>Candidatus Nealsoniibacteriota</taxon>
    </lineage>
</organism>
<evidence type="ECO:0000259" key="1">
    <source>
        <dbReference type="Pfam" id="PF01738"/>
    </source>
</evidence>
<comment type="caution">
    <text evidence="2">The sequence shown here is derived from an EMBL/GenBank/DDBJ whole genome shotgun (WGS) entry which is preliminary data.</text>
</comment>
<accession>A0A2M7Z4C4</accession>
<name>A0A2M7Z4C4_9BACT</name>
<dbReference type="EMBL" id="PFVR01000100">
    <property type="protein sequence ID" value="PJA84003.1"/>
    <property type="molecule type" value="Genomic_DNA"/>
</dbReference>
<dbReference type="Proteomes" id="UP000231034">
    <property type="component" value="Unassembled WGS sequence"/>
</dbReference>
<dbReference type="Gene3D" id="3.40.50.1820">
    <property type="entry name" value="alpha/beta hydrolase"/>
    <property type="match status" value="1"/>
</dbReference>
<feature type="domain" description="Dienelactone hydrolase" evidence="1">
    <location>
        <begin position="25"/>
        <end position="76"/>
    </location>
</feature>
<gene>
    <name evidence="2" type="ORF">CO145_02890</name>
</gene>
<evidence type="ECO:0000313" key="3">
    <source>
        <dbReference type="Proteomes" id="UP000231034"/>
    </source>
</evidence>
<sequence length="91" mass="10592">MAAGDERIKGLILLATPGYNMEEVCQRIKCPTLILHGYLDELVPRHQAHLLKKYISNSELIEIEGADHAFTNPEKLNEVFNYISDWFKKYW</sequence>
<dbReference type="InterPro" id="IPR029058">
    <property type="entry name" value="AB_hydrolase_fold"/>
</dbReference>
<dbReference type="Pfam" id="PF01738">
    <property type="entry name" value="DLH"/>
    <property type="match status" value="1"/>
</dbReference>
<dbReference type="InterPro" id="IPR002925">
    <property type="entry name" value="Dienelactn_hydro"/>
</dbReference>
<protein>
    <recommendedName>
        <fullName evidence="1">Dienelactone hydrolase domain-containing protein</fullName>
    </recommendedName>
</protein>
<dbReference type="AlphaFoldDB" id="A0A2M7Z4C4"/>
<dbReference type="GO" id="GO:0016787">
    <property type="term" value="F:hydrolase activity"/>
    <property type="evidence" value="ECO:0007669"/>
    <property type="project" value="InterPro"/>
</dbReference>
<evidence type="ECO:0000313" key="2">
    <source>
        <dbReference type="EMBL" id="PJA84003.1"/>
    </source>
</evidence>
<reference evidence="3" key="1">
    <citation type="submission" date="2017-09" db="EMBL/GenBank/DDBJ databases">
        <title>Depth-based differentiation of microbial function through sediment-hosted aquifers and enrichment of novel symbionts in the deep terrestrial subsurface.</title>
        <authorList>
            <person name="Probst A.J."/>
            <person name="Ladd B."/>
            <person name="Jarett J.K."/>
            <person name="Geller-Mcgrath D.E."/>
            <person name="Sieber C.M.K."/>
            <person name="Emerson J.B."/>
            <person name="Anantharaman K."/>
            <person name="Thomas B.C."/>
            <person name="Malmstrom R."/>
            <person name="Stieglmeier M."/>
            <person name="Klingl A."/>
            <person name="Woyke T."/>
            <person name="Ryan C.M."/>
            <person name="Banfield J.F."/>
        </authorList>
    </citation>
    <scope>NUCLEOTIDE SEQUENCE [LARGE SCALE GENOMIC DNA]</scope>
</reference>